<sequence length="377" mass="42479">MATASPDFTIGIEEEYLLVDRETLALVEAPEGLMEACKAELDEQVSPEFLQCQIEIGTHVCGSVPEARADLAKLRKTVAQQADALGLAPIAASCHPFAAWRDQHHTDKERYNELRRDLGGVARRLLISGMHVHVGLPDEEDRIDVMNQLTYFLPHLLALSASSPFWQGEDTGLASYRLTIFDNLPRTGLPPQFGSWSEYQRSVKAIVDLGLIEDASKIWWDLRPSARFPTLEARICDVSPRMETTLTLAALIQSLTRFLWRLKGQNRRWRMYDNFLIAENRWHAMRYGTTNGLIDLGQRKLVPFEVLVEEMIELVRDDAEALGCLAEVENARNILATGTAADRQRQVYQDAIEAEMPVDEALRAVVRHLIDEFGAGL</sequence>
<dbReference type="EC" id="6.3.2.2" evidence="4"/>
<organism evidence="5 6">
    <name type="scientific">Sinisalibacter aestuarii</name>
    <dbReference type="NCBI Taxonomy" id="2949426"/>
    <lineage>
        <taxon>Bacteria</taxon>
        <taxon>Pseudomonadati</taxon>
        <taxon>Pseudomonadota</taxon>
        <taxon>Alphaproteobacteria</taxon>
        <taxon>Rhodobacterales</taxon>
        <taxon>Roseobacteraceae</taxon>
        <taxon>Sinisalibacter</taxon>
    </lineage>
</organism>
<protein>
    <recommendedName>
        <fullName evidence="4">Putative glutamate--cysteine ligase 2</fullName>
        <ecNumber evidence="4">6.3.2.2</ecNumber>
    </recommendedName>
    <alternativeName>
        <fullName evidence="4">Gamma-glutamylcysteine synthetase 2</fullName>
        <shortName evidence="4">GCS 2</shortName>
        <shortName evidence="4">Gamma-GCS 2</shortName>
    </alternativeName>
</protein>
<evidence type="ECO:0000256" key="4">
    <source>
        <dbReference type="HAMAP-Rule" id="MF_01609"/>
    </source>
</evidence>
<evidence type="ECO:0000313" key="6">
    <source>
        <dbReference type="Proteomes" id="UP001144205"/>
    </source>
</evidence>
<dbReference type="InterPro" id="IPR011793">
    <property type="entry name" value="YbdK"/>
</dbReference>
<keyword evidence="6" id="KW-1185">Reference proteome</keyword>
<evidence type="ECO:0000256" key="3">
    <source>
        <dbReference type="ARBA" id="ARBA00022840"/>
    </source>
</evidence>
<dbReference type="InterPro" id="IPR006336">
    <property type="entry name" value="GCS2"/>
</dbReference>
<dbReference type="InterPro" id="IPR050141">
    <property type="entry name" value="GCL_type2/YbdK_subfam"/>
</dbReference>
<dbReference type="Gene3D" id="3.30.590.20">
    <property type="match status" value="1"/>
</dbReference>
<evidence type="ECO:0000313" key="5">
    <source>
        <dbReference type="EMBL" id="GKY87952.1"/>
    </source>
</evidence>
<dbReference type="GO" id="GO:0016874">
    <property type="term" value="F:ligase activity"/>
    <property type="evidence" value="ECO:0007669"/>
    <property type="project" value="UniProtKB-KW"/>
</dbReference>
<proteinExistence type="inferred from homology"/>
<comment type="catalytic activity">
    <reaction evidence="4">
        <text>L-cysteine + L-glutamate + ATP = gamma-L-glutamyl-L-cysteine + ADP + phosphate + H(+)</text>
        <dbReference type="Rhea" id="RHEA:13285"/>
        <dbReference type="ChEBI" id="CHEBI:15378"/>
        <dbReference type="ChEBI" id="CHEBI:29985"/>
        <dbReference type="ChEBI" id="CHEBI:30616"/>
        <dbReference type="ChEBI" id="CHEBI:35235"/>
        <dbReference type="ChEBI" id="CHEBI:43474"/>
        <dbReference type="ChEBI" id="CHEBI:58173"/>
        <dbReference type="ChEBI" id="CHEBI:456216"/>
        <dbReference type="EC" id="6.3.2.2"/>
    </reaction>
</comment>
<dbReference type="Proteomes" id="UP001144205">
    <property type="component" value="Unassembled WGS sequence"/>
</dbReference>
<dbReference type="RefSeq" id="WP_281841943.1">
    <property type="nucleotide sequence ID" value="NZ_BROH01000004.1"/>
</dbReference>
<accession>A0ABQ5LV10</accession>
<dbReference type="HAMAP" id="MF_01609">
    <property type="entry name" value="Glu_cys_ligase_2"/>
    <property type="match status" value="1"/>
</dbReference>
<keyword evidence="1 4" id="KW-0436">Ligase</keyword>
<dbReference type="EMBL" id="BROH01000004">
    <property type="protein sequence ID" value="GKY87952.1"/>
    <property type="molecule type" value="Genomic_DNA"/>
</dbReference>
<dbReference type="InterPro" id="IPR014746">
    <property type="entry name" value="Gln_synth/guanido_kin_cat_dom"/>
</dbReference>
<reference evidence="5" key="1">
    <citation type="journal article" date="2023" name="Int. J. Syst. Evol. Microbiol.">
        <title>Sinisalibacter aestuarii sp. nov., isolated from estuarine sediment of the Arakawa River.</title>
        <authorList>
            <person name="Arafat S.T."/>
            <person name="Hirano S."/>
            <person name="Sato A."/>
            <person name="Takeuchi K."/>
            <person name="Yasuda T."/>
            <person name="Terahara T."/>
            <person name="Hamada M."/>
            <person name="Kobayashi T."/>
        </authorList>
    </citation>
    <scope>NUCLEOTIDE SEQUENCE</scope>
    <source>
        <strain evidence="5">B-399</strain>
    </source>
</reference>
<keyword evidence="2 4" id="KW-0547">Nucleotide-binding</keyword>
<comment type="function">
    <text evidence="4">ATP-dependent carboxylate-amine ligase which exhibits weak glutamate--cysteine ligase activity.</text>
</comment>
<dbReference type="SUPFAM" id="SSF55931">
    <property type="entry name" value="Glutamine synthetase/guanido kinase"/>
    <property type="match status" value="1"/>
</dbReference>
<dbReference type="Pfam" id="PF04107">
    <property type="entry name" value="GCS2"/>
    <property type="match status" value="1"/>
</dbReference>
<dbReference type="NCBIfam" id="NF010039">
    <property type="entry name" value="PRK13515.1"/>
    <property type="match status" value="1"/>
</dbReference>
<dbReference type="PANTHER" id="PTHR36510:SF1">
    <property type="entry name" value="GLUTAMATE--CYSTEINE LIGASE 2-RELATED"/>
    <property type="match status" value="1"/>
</dbReference>
<evidence type="ECO:0000256" key="1">
    <source>
        <dbReference type="ARBA" id="ARBA00022598"/>
    </source>
</evidence>
<evidence type="ECO:0000256" key="2">
    <source>
        <dbReference type="ARBA" id="ARBA00022741"/>
    </source>
</evidence>
<comment type="similarity">
    <text evidence="4">Belongs to the glutamate--cysteine ligase type 2 family. YbdK subfamily.</text>
</comment>
<dbReference type="NCBIfam" id="TIGR02050">
    <property type="entry name" value="gshA_cyan_rel"/>
    <property type="match status" value="1"/>
</dbReference>
<name>A0ABQ5LV10_9RHOB</name>
<gene>
    <name evidence="5" type="ORF">STA1M1_18210</name>
</gene>
<dbReference type="PANTHER" id="PTHR36510">
    <property type="entry name" value="GLUTAMATE--CYSTEINE LIGASE 2-RELATED"/>
    <property type="match status" value="1"/>
</dbReference>
<comment type="caution">
    <text evidence="5">The sequence shown here is derived from an EMBL/GenBank/DDBJ whole genome shotgun (WGS) entry which is preliminary data.</text>
</comment>
<keyword evidence="3 4" id="KW-0067">ATP-binding</keyword>